<accession>A0AAY4DA80</accession>
<dbReference type="SUPFAM" id="SSF47473">
    <property type="entry name" value="EF-hand"/>
    <property type="match status" value="1"/>
</dbReference>
<dbReference type="Ensembl" id="ENSDCDT00010052522.1">
    <property type="protein sequence ID" value="ENSDCDP00010042485.1"/>
    <property type="gene ID" value="ENSDCDG00010026739.1"/>
</dbReference>
<dbReference type="GeneID" id="114770278"/>
<evidence type="ECO:0000256" key="2">
    <source>
        <dbReference type="ARBA" id="ARBA00022837"/>
    </source>
</evidence>
<evidence type="ECO:0000256" key="1">
    <source>
        <dbReference type="ARBA" id="ARBA00022723"/>
    </source>
</evidence>
<dbReference type="PANTHER" id="PTHR11639">
    <property type="entry name" value="S100 CALCIUM-BINDING PROTEIN"/>
    <property type="match status" value="1"/>
</dbReference>
<keyword evidence="2" id="KW-0106">Calcium</keyword>
<dbReference type="Proteomes" id="UP000694580">
    <property type="component" value="Chromosome 20"/>
</dbReference>
<evidence type="ECO:0000256" key="3">
    <source>
        <dbReference type="SAM" id="MobiDB-lite"/>
    </source>
</evidence>
<dbReference type="GO" id="GO:0005509">
    <property type="term" value="F:calcium ion binding"/>
    <property type="evidence" value="ECO:0007669"/>
    <property type="project" value="InterPro"/>
</dbReference>
<dbReference type="PROSITE" id="PS00018">
    <property type="entry name" value="EF_HAND_1"/>
    <property type="match status" value="1"/>
</dbReference>
<protein>
    <recommendedName>
        <fullName evidence="4">EF-hand domain-containing protein</fullName>
    </recommendedName>
</protein>
<reference evidence="5 6" key="1">
    <citation type="submission" date="2020-06" db="EMBL/GenBank/DDBJ databases">
        <authorList>
            <consortium name="Wellcome Sanger Institute Data Sharing"/>
        </authorList>
    </citation>
    <scope>NUCLEOTIDE SEQUENCE [LARGE SCALE GENOMIC DNA]</scope>
</reference>
<dbReference type="InterPro" id="IPR002048">
    <property type="entry name" value="EF_hand_dom"/>
</dbReference>
<dbReference type="GO" id="GO:0048306">
    <property type="term" value="F:calcium-dependent protein binding"/>
    <property type="evidence" value="ECO:0007669"/>
    <property type="project" value="TreeGrafter"/>
</dbReference>
<proteinExistence type="predicted"/>
<evidence type="ECO:0000313" key="6">
    <source>
        <dbReference type="Proteomes" id="UP000694580"/>
    </source>
</evidence>
<dbReference type="GO" id="GO:0048471">
    <property type="term" value="C:perinuclear region of cytoplasm"/>
    <property type="evidence" value="ECO:0007669"/>
    <property type="project" value="TreeGrafter"/>
</dbReference>
<dbReference type="SMART" id="SM01394">
    <property type="entry name" value="S_100"/>
    <property type="match status" value="1"/>
</dbReference>
<dbReference type="GO" id="GO:0005615">
    <property type="term" value="C:extracellular space"/>
    <property type="evidence" value="ECO:0007669"/>
    <property type="project" value="TreeGrafter"/>
</dbReference>
<reference evidence="5" key="2">
    <citation type="submission" date="2025-08" db="UniProtKB">
        <authorList>
            <consortium name="Ensembl"/>
        </authorList>
    </citation>
    <scope>IDENTIFICATION</scope>
</reference>
<feature type="region of interest" description="Disordered" evidence="3">
    <location>
        <begin position="82"/>
        <end position="140"/>
    </location>
</feature>
<organism evidence="5 6">
    <name type="scientific">Denticeps clupeoides</name>
    <name type="common">denticle herring</name>
    <dbReference type="NCBI Taxonomy" id="299321"/>
    <lineage>
        <taxon>Eukaryota</taxon>
        <taxon>Metazoa</taxon>
        <taxon>Chordata</taxon>
        <taxon>Craniata</taxon>
        <taxon>Vertebrata</taxon>
        <taxon>Euteleostomi</taxon>
        <taxon>Actinopterygii</taxon>
        <taxon>Neopterygii</taxon>
        <taxon>Teleostei</taxon>
        <taxon>Clupei</taxon>
        <taxon>Clupeiformes</taxon>
        <taxon>Denticipitoidei</taxon>
        <taxon>Denticipitidae</taxon>
        <taxon>Denticeps</taxon>
    </lineage>
</organism>
<dbReference type="InterPro" id="IPR018247">
    <property type="entry name" value="EF_Hand_1_Ca_BS"/>
</dbReference>
<dbReference type="PANTHER" id="PTHR11639:SF115">
    <property type="entry name" value="S100 CALCIUM-BINDING PROTEIN U-RELATED"/>
    <property type="match status" value="1"/>
</dbReference>
<gene>
    <name evidence="5" type="primary">s100u</name>
</gene>
<evidence type="ECO:0000259" key="4">
    <source>
        <dbReference type="PROSITE" id="PS50222"/>
    </source>
</evidence>
<dbReference type="Gene3D" id="1.10.238.10">
    <property type="entry name" value="EF-hand"/>
    <property type="match status" value="1"/>
</dbReference>
<keyword evidence="6" id="KW-1185">Reference proteome</keyword>
<dbReference type="InterPro" id="IPR013787">
    <property type="entry name" value="S100_Ca-bd_sub"/>
</dbReference>
<dbReference type="InterPro" id="IPR011992">
    <property type="entry name" value="EF-hand-dom_pair"/>
</dbReference>
<feature type="compositionally biased region" description="Acidic residues" evidence="3">
    <location>
        <begin position="130"/>
        <end position="140"/>
    </location>
</feature>
<dbReference type="AlphaFoldDB" id="A0AAY4DA80"/>
<feature type="compositionally biased region" description="Low complexity" evidence="3">
    <location>
        <begin position="84"/>
        <end position="102"/>
    </location>
</feature>
<feature type="domain" description="EF-hand" evidence="4">
    <location>
        <begin position="43"/>
        <end position="78"/>
    </location>
</feature>
<dbReference type="RefSeq" id="XP_028819885.1">
    <property type="nucleotide sequence ID" value="XM_028964052.1"/>
</dbReference>
<name>A0AAY4DA80_9TELE</name>
<sequence>MESAIKTVVGVYLKSAKGKESLGEKDFQTLVKGQLSNIMTDTDSSKAVKEMRQGLDDNQDGKVSFQEYMKLIGYLANALSQQRSSENAAAGENAAATKSEAPAAKEAKPTAGEGPAKAEAIPAVKAEVADKEEEDEEEES</sequence>
<dbReference type="GeneTree" id="ENSGT00940000168219"/>
<dbReference type="PROSITE" id="PS50222">
    <property type="entry name" value="EF_HAND_2"/>
    <property type="match status" value="1"/>
</dbReference>
<reference evidence="5" key="3">
    <citation type="submission" date="2025-09" db="UniProtKB">
        <authorList>
            <consortium name="Ensembl"/>
        </authorList>
    </citation>
    <scope>IDENTIFICATION</scope>
</reference>
<evidence type="ECO:0000313" key="5">
    <source>
        <dbReference type="Ensembl" id="ENSDCDP00010042485.1"/>
    </source>
</evidence>
<keyword evidence="1" id="KW-0479">Metal-binding</keyword>